<keyword evidence="1" id="KW-0812">Transmembrane</keyword>
<gene>
    <name evidence="2" type="ORF">SU32_08670</name>
</gene>
<feature type="transmembrane region" description="Helical" evidence="1">
    <location>
        <begin position="70"/>
        <end position="91"/>
    </location>
</feature>
<dbReference type="PATRIC" id="fig|1514904.3.peg.553"/>
<accession>A0A0M9GML6</accession>
<evidence type="ECO:0000313" key="2">
    <source>
        <dbReference type="EMBL" id="KPB01320.1"/>
    </source>
</evidence>
<dbReference type="AlphaFoldDB" id="A0A0M9GML6"/>
<proteinExistence type="predicted"/>
<comment type="caution">
    <text evidence="2">The sequence shown here is derived from an EMBL/GenBank/DDBJ whole genome shotgun (WGS) entry which is preliminary data.</text>
</comment>
<dbReference type="STRING" id="1514904.SU32_08670"/>
<sequence length="100" mass="10757">MGVRSMPNGQKRRGIIRGGNAGIWRSAGWKILRVSIILFTVMGFLASFAAMQNGGVTFNGVLVEGWTGVWYVTGIAAVAGFLFGAIWLLLFKAMSMASKN</sequence>
<organism evidence="2 3">
    <name type="scientific">Ahrensia marina</name>
    <dbReference type="NCBI Taxonomy" id="1514904"/>
    <lineage>
        <taxon>Bacteria</taxon>
        <taxon>Pseudomonadati</taxon>
        <taxon>Pseudomonadota</taxon>
        <taxon>Alphaproteobacteria</taxon>
        <taxon>Hyphomicrobiales</taxon>
        <taxon>Ahrensiaceae</taxon>
        <taxon>Ahrensia</taxon>
    </lineage>
</organism>
<evidence type="ECO:0000256" key="1">
    <source>
        <dbReference type="SAM" id="Phobius"/>
    </source>
</evidence>
<dbReference type="Proteomes" id="UP000038011">
    <property type="component" value="Unassembled WGS sequence"/>
</dbReference>
<name>A0A0M9GML6_9HYPH</name>
<protein>
    <submittedName>
        <fullName evidence="2">Uncharacterized protein</fullName>
    </submittedName>
</protein>
<keyword evidence="1" id="KW-1133">Transmembrane helix</keyword>
<feature type="transmembrane region" description="Helical" evidence="1">
    <location>
        <begin position="31"/>
        <end position="50"/>
    </location>
</feature>
<evidence type="ECO:0000313" key="3">
    <source>
        <dbReference type="Proteomes" id="UP000038011"/>
    </source>
</evidence>
<keyword evidence="3" id="KW-1185">Reference proteome</keyword>
<keyword evidence="1" id="KW-0472">Membrane</keyword>
<reference evidence="2 3" key="1">
    <citation type="submission" date="2015-01" db="EMBL/GenBank/DDBJ databases">
        <title>Ahrensia donghaiensis sp. nov., a novel dimethylsulphoniopropionate-cleavage bacterium isolated from seawater and emended descriptions of the genus Ahrensia and Ahrensia kielensis.</title>
        <authorList>
            <person name="Liu J."/>
        </authorList>
    </citation>
    <scope>NUCLEOTIDE SEQUENCE [LARGE SCALE GENOMIC DNA]</scope>
    <source>
        <strain evidence="2 3">LZD062</strain>
    </source>
</reference>
<dbReference type="EMBL" id="JXMU01000011">
    <property type="protein sequence ID" value="KPB01320.1"/>
    <property type="molecule type" value="Genomic_DNA"/>
</dbReference>